<dbReference type="Proteomes" id="UP000249620">
    <property type="component" value="Unassembled WGS sequence"/>
</dbReference>
<dbReference type="InterPro" id="IPR025935">
    <property type="entry name" value="AbiH"/>
</dbReference>
<dbReference type="AlphaFoldDB" id="A0A327YZ88"/>
<comment type="caution">
    <text evidence="1">The sequence shown here is derived from an EMBL/GenBank/DDBJ whole genome shotgun (WGS) entry which is preliminary data.</text>
</comment>
<accession>A0A327YZ88</accession>
<dbReference type="RefSeq" id="WP_111565813.1">
    <property type="nucleotide sequence ID" value="NZ_QLMI01000001.1"/>
</dbReference>
<name>A0A327YZ88_9FLAO</name>
<organism evidence="1 2">
    <name type="scientific">Flavobacterium aquaticum</name>
    <dbReference type="NCBI Taxonomy" id="1236486"/>
    <lineage>
        <taxon>Bacteria</taxon>
        <taxon>Pseudomonadati</taxon>
        <taxon>Bacteroidota</taxon>
        <taxon>Flavobacteriia</taxon>
        <taxon>Flavobacteriales</taxon>
        <taxon>Flavobacteriaceae</taxon>
        <taxon>Flavobacterium</taxon>
    </lineage>
</organism>
<proteinExistence type="predicted"/>
<gene>
    <name evidence="1" type="ORF">B0I03_101421</name>
</gene>
<dbReference type="OrthoDB" id="5903604at2"/>
<protein>
    <submittedName>
        <fullName evidence="1">Abortive infection AbiH-like protein</fullName>
    </submittedName>
</protein>
<dbReference type="Pfam" id="PF14253">
    <property type="entry name" value="AbiH"/>
    <property type="match status" value="1"/>
</dbReference>
<sequence length="401" mass="47959">MPKILITGNGFDLSLGLPTSYSDFINILNSLNEYGELDYETIYRKSINYNQITENYKSFDFNFDKIEILKGEIKSNLWFQFFKNEFEIDTWIDFENKIEYVLKILFSSVKYLKDNLFSKGSINKDTVNFNSKLFNNNVEIIQVLNKFNIISLNEYYEIRFNENYLIRKYDFFIDVDINKITKELIEELDNFKKIFNYYFEVFVFPFYFNQKKRVGKTLFSNINKHYTFNYTPTFDKFYANAQKTNFLHGKIDSSSNQIVLGINEIPDGELDKRYFLPFTKYFQKLNNNTDFEFITEFEKKKNVNYIFFFFGHSLDSSDSDYINEIFNFVNDLNSRIKKIVIIHHNDKSKSQLLINLLNIRGKDDIQKLMKNNILVFNHIDSTELKRELDRDISKSSMITIS</sequence>
<keyword evidence="2" id="KW-1185">Reference proteome</keyword>
<reference evidence="1 2" key="1">
    <citation type="submission" date="2018-06" db="EMBL/GenBank/DDBJ databases">
        <title>Genomic Encyclopedia of Type Strains, Phase III (KMG-III): the genomes of soil and plant-associated and newly described type strains.</title>
        <authorList>
            <person name="Whitman W."/>
        </authorList>
    </citation>
    <scope>NUCLEOTIDE SEQUENCE [LARGE SCALE GENOMIC DNA]</scope>
    <source>
        <strain evidence="1 2">CGMCC 1.12398</strain>
    </source>
</reference>
<dbReference type="EMBL" id="QLMI01000001">
    <property type="protein sequence ID" value="RAK25257.1"/>
    <property type="molecule type" value="Genomic_DNA"/>
</dbReference>
<evidence type="ECO:0000313" key="1">
    <source>
        <dbReference type="EMBL" id="RAK25257.1"/>
    </source>
</evidence>
<evidence type="ECO:0000313" key="2">
    <source>
        <dbReference type="Proteomes" id="UP000249620"/>
    </source>
</evidence>